<dbReference type="EMBL" id="MU839840">
    <property type="protein sequence ID" value="KAK1752113.1"/>
    <property type="molecule type" value="Genomic_DNA"/>
</dbReference>
<keyword evidence="3" id="KW-1185">Reference proteome</keyword>
<gene>
    <name evidence="2" type="ORF">QBC47DRAFT_66102</name>
</gene>
<keyword evidence="1" id="KW-0472">Membrane</keyword>
<dbReference type="AlphaFoldDB" id="A0AAJ0F690"/>
<proteinExistence type="predicted"/>
<comment type="caution">
    <text evidence="2">The sequence shown here is derived from an EMBL/GenBank/DDBJ whole genome shotgun (WGS) entry which is preliminary data.</text>
</comment>
<keyword evidence="1" id="KW-1133">Transmembrane helix</keyword>
<feature type="transmembrane region" description="Helical" evidence="1">
    <location>
        <begin position="66"/>
        <end position="85"/>
    </location>
</feature>
<evidence type="ECO:0000313" key="2">
    <source>
        <dbReference type="EMBL" id="KAK1752113.1"/>
    </source>
</evidence>
<evidence type="ECO:0000256" key="1">
    <source>
        <dbReference type="SAM" id="Phobius"/>
    </source>
</evidence>
<feature type="transmembrane region" description="Helical" evidence="1">
    <location>
        <begin position="26"/>
        <end position="45"/>
    </location>
</feature>
<sequence>MQYGKQSGEGTCRGHDKLARATERVLFHHISSVSLMDSIGVLLGIGRKGARDMVYSLQGCRIPGTYCFSLLFSCLNSLQLILLGSEMHGASSWRRRFMDGYLVARDEWNFGWSIFMYGSCSRWKEGGRVVAAGNAMA</sequence>
<organism evidence="2 3">
    <name type="scientific">Echria macrotheca</name>
    <dbReference type="NCBI Taxonomy" id="438768"/>
    <lineage>
        <taxon>Eukaryota</taxon>
        <taxon>Fungi</taxon>
        <taxon>Dikarya</taxon>
        <taxon>Ascomycota</taxon>
        <taxon>Pezizomycotina</taxon>
        <taxon>Sordariomycetes</taxon>
        <taxon>Sordariomycetidae</taxon>
        <taxon>Sordariales</taxon>
        <taxon>Schizotheciaceae</taxon>
        <taxon>Echria</taxon>
    </lineage>
</organism>
<dbReference type="Proteomes" id="UP001239445">
    <property type="component" value="Unassembled WGS sequence"/>
</dbReference>
<accession>A0AAJ0F690</accession>
<evidence type="ECO:0000313" key="3">
    <source>
        <dbReference type="Proteomes" id="UP001239445"/>
    </source>
</evidence>
<protein>
    <submittedName>
        <fullName evidence="2">Uncharacterized protein</fullName>
    </submittedName>
</protein>
<keyword evidence="1" id="KW-0812">Transmembrane</keyword>
<name>A0AAJ0F690_9PEZI</name>
<reference evidence="2" key="1">
    <citation type="submission" date="2023-06" db="EMBL/GenBank/DDBJ databases">
        <title>Genome-scale phylogeny and comparative genomics of the fungal order Sordariales.</title>
        <authorList>
            <consortium name="Lawrence Berkeley National Laboratory"/>
            <person name="Hensen N."/>
            <person name="Bonometti L."/>
            <person name="Westerberg I."/>
            <person name="Brannstrom I.O."/>
            <person name="Guillou S."/>
            <person name="Cros-Aarteil S."/>
            <person name="Calhoun S."/>
            <person name="Haridas S."/>
            <person name="Kuo A."/>
            <person name="Mondo S."/>
            <person name="Pangilinan J."/>
            <person name="Riley R."/>
            <person name="Labutti K."/>
            <person name="Andreopoulos B."/>
            <person name="Lipzen A."/>
            <person name="Chen C."/>
            <person name="Yanf M."/>
            <person name="Daum C."/>
            <person name="Ng V."/>
            <person name="Clum A."/>
            <person name="Steindorff A."/>
            <person name="Ohm R."/>
            <person name="Martin F."/>
            <person name="Silar P."/>
            <person name="Natvig D."/>
            <person name="Lalanne C."/>
            <person name="Gautier V."/>
            <person name="Ament-Velasquez S.L."/>
            <person name="Kruys A."/>
            <person name="Hutchinson M.I."/>
            <person name="Powell A.J."/>
            <person name="Barry K."/>
            <person name="Miller A.N."/>
            <person name="Grigoriev I.V."/>
            <person name="Debuchy R."/>
            <person name="Gladieux P."/>
            <person name="Thoren M.H."/>
            <person name="Johannesson H."/>
        </authorList>
    </citation>
    <scope>NUCLEOTIDE SEQUENCE</scope>
    <source>
        <strain evidence="2">PSN4</strain>
    </source>
</reference>